<dbReference type="RefSeq" id="WP_205602734.1">
    <property type="nucleotide sequence ID" value="NZ_JBHSQL010000008.1"/>
</dbReference>
<evidence type="ECO:0000313" key="2">
    <source>
        <dbReference type="Proteomes" id="UP001596097"/>
    </source>
</evidence>
<dbReference type="EMBL" id="JBHSQL010000008">
    <property type="protein sequence ID" value="MFC6150054.1"/>
    <property type="molecule type" value="Genomic_DNA"/>
</dbReference>
<accession>A0ABW1QN26</accession>
<protein>
    <submittedName>
        <fullName evidence="1">Type IV toxin-antitoxin system AbiEi family antitoxin domain-containing protein</fullName>
    </submittedName>
</protein>
<proteinExistence type="predicted"/>
<gene>
    <name evidence="1" type="ORF">ACFPYK_11670</name>
</gene>
<sequence length="118" mass="13509">MRQVEEMRRILTEQSGVVARRQLLGAGFRPHEVRRLLKRRELTRLFPGVYVDHTGAPTWLQRAWAAVLYAWPAVLCGKSALRAAERERLDSTADAVVEVAVDRRRNVAEQAGIRVSYR</sequence>
<reference evidence="2" key="1">
    <citation type="journal article" date="2019" name="Int. J. Syst. Evol. Microbiol.">
        <title>The Global Catalogue of Microorganisms (GCM) 10K type strain sequencing project: providing services to taxonomists for standard genome sequencing and annotation.</title>
        <authorList>
            <consortium name="The Broad Institute Genomics Platform"/>
            <consortium name="The Broad Institute Genome Sequencing Center for Infectious Disease"/>
            <person name="Wu L."/>
            <person name="Ma J."/>
        </authorList>
    </citation>
    <scope>NUCLEOTIDE SEQUENCE [LARGE SCALE GENOMIC DNA]</scope>
    <source>
        <strain evidence="2">CGMCC 4.7198</strain>
    </source>
</reference>
<evidence type="ECO:0000313" key="1">
    <source>
        <dbReference type="EMBL" id="MFC6150054.1"/>
    </source>
</evidence>
<keyword evidence="2" id="KW-1185">Reference proteome</keyword>
<organism evidence="1 2">
    <name type="scientific">Mumia xiangluensis</name>
    <dbReference type="NCBI Taxonomy" id="1678900"/>
    <lineage>
        <taxon>Bacteria</taxon>
        <taxon>Bacillati</taxon>
        <taxon>Actinomycetota</taxon>
        <taxon>Actinomycetes</taxon>
        <taxon>Propionibacteriales</taxon>
        <taxon>Nocardioidaceae</taxon>
        <taxon>Mumia</taxon>
    </lineage>
</organism>
<dbReference type="Proteomes" id="UP001596097">
    <property type="component" value="Unassembled WGS sequence"/>
</dbReference>
<comment type="caution">
    <text evidence="1">The sequence shown here is derived from an EMBL/GenBank/DDBJ whole genome shotgun (WGS) entry which is preliminary data.</text>
</comment>
<name>A0ABW1QN26_9ACTN</name>